<organism evidence="1">
    <name type="scientific">Anguilla anguilla</name>
    <name type="common">European freshwater eel</name>
    <name type="synonym">Muraena anguilla</name>
    <dbReference type="NCBI Taxonomy" id="7936"/>
    <lineage>
        <taxon>Eukaryota</taxon>
        <taxon>Metazoa</taxon>
        <taxon>Chordata</taxon>
        <taxon>Craniata</taxon>
        <taxon>Vertebrata</taxon>
        <taxon>Euteleostomi</taxon>
        <taxon>Actinopterygii</taxon>
        <taxon>Neopterygii</taxon>
        <taxon>Teleostei</taxon>
        <taxon>Anguilliformes</taxon>
        <taxon>Anguillidae</taxon>
        <taxon>Anguilla</taxon>
    </lineage>
</organism>
<reference evidence="1" key="1">
    <citation type="submission" date="2014-11" db="EMBL/GenBank/DDBJ databases">
        <authorList>
            <person name="Amaro Gonzalez C."/>
        </authorList>
    </citation>
    <scope>NUCLEOTIDE SEQUENCE</scope>
</reference>
<protein>
    <submittedName>
        <fullName evidence="1">Uncharacterized protein</fullName>
    </submittedName>
</protein>
<accession>A0A0E9SAK3</accession>
<evidence type="ECO:0000313" key="1">
    <source>
        <dbReference type="EMBL" id="JAH38434.1"/>
    </source>
</evidence>
<dbReference type="EMBL" id="GBXM01070143">
    <property type="protein sequence ID" value="JAH38434.1"/>
    <property type="molecule type" value="Transcribed_RNA"/>
</dbReference>
<reference evidence="1" key="2">
    <citation type="journal article" date="2015" name="Fish Shellfish Immunol.">
        <title>Early steps in the European eel (Anguilla anguilla)-Vibrio vulnificus interaction in the gills: Role of the RtxA13 toxin.</title>
        <authorList>
            <person name="Callol A."/>
            <person name="Pajuelo D."/>
            <person name="Ebbesson L."/>
            <person name="Teles M."/>
            <person name="MacKenzie S."/>
            <person name="Amaro C."/>
        </authorList>
    </citation>
    <scope>NUCLEOTIDE SEQUENCE</scope>
</reference>
<dbReference type="AlphaFoldDB" id="A0A0E9SAK3"/>
<sequence>MNFLLSYNTVGDFFLSESKLAMKVYTVTFFSVVFQQNGIITYKLFKNILLSNNLTTTMYTTKINFHINKLYGIHLSL</sequence>
<name>A0A0E9SAK3_ANGAN</name>
<proteinExistence type="predicted"/>